<dbReference type="InterPro" id="IPR024607">
    <property type="entry name" value="Sulfatase_CS"/>
</dbReference>
<dbReference type="Proteomes" id="UP000029224">
    <property type="component" value="Unassembled WGS sequence"/>
</dbReference>
<organism evidence="8 9">
    <name type="scientific">Vibrio maritimus</name>
    <dbReference type="NCBI Taxonomy" id="990268"/>
    <lineage>
        <taxon>Bacteria</taxon>
        <taxon>Pseudomonadati</taxon>
        <taxon>Pseudomonadota</taxon>
        <taxon>Gammaproteobacteria</taxon>
        <taxon>Vibrionales</taxon>
        <taxon>Vibrionaceae</taxon>
        <taxon>Vibrio</taxon>
    </lineage>
</organism>
<reference evidence="8 9" key="2">
    <citation type="submission" date="2014-09" db="EMBL/GenBank/DDBJ databases">
        <authorList>
            <consortium name="NBRP consortium"/>
            <person name="Sawabe T."/>
            <person name="Meirelles P."/>
            <person name="Nakanishi M."/>
            <person name="Sayaka M."/>
            <person name="Hattori M."/>
            <person name="Ohkuma M."/>
        </authorList>
    </citation>
    <scope>NUCLEOTIDE SEQUENCE [LARGE SCALE GENOMIC DNA]</scope>
    <source>
        <strain evidence="8 9">JCM 19240</strain>
    </source>
</reference>
<keyword evidence="2" id="KW-0479">Metal-binding</keyword>
<dbReference type="EC" id="3.1.6.1" evidence="8"/>
<comment type="PTM">
    <text evidence="5">The conversion to 3-oxoalanine (also known as C-formylglycine, FGly), of a serine or cysteine residue in prokaryotes and of a cysteine residue in eukaryotes, is critical for catalytic activity.</text>
</comment>
<feature type="signal peptide" evidence="6">
    <location>
        <begin position="1"/>
        <end position="22"/>
    </location>
</feature>
<reference evidence="8 9" key="1">
    <citation type="submission" date="2014-09" db="EMBL/GenBank/DDBJ databases">
        <title>Vibrio maritimus JCM 19240. (C210) whole genome shotgun sequence.</title>
        <authorList>
            <person name="Sawabe T."/>
            <person name="Meirelles P."/>
            <person name="Nakanishi M."/>
            <person name="Sayaka M."/>
            <person name="Hattori M."/>
            <person name="Ohkuma M."/>
        </authorList>
    </citation>
    <scope>NUCLEOTIDE SEQUENCE [LARGE SCALE GENOMIC DNA]</scope>
    <source>
        <strain evidence="8 9">JCM 19240</strain>
    </source>
</reference>
<feature type="chain" id="PRO_5001863761" evidence="6">
    <location>
        <begin position="23"/>
        <end position="580"/>
    </location>
</feature>
<protein>
    <submittedName>
        <fullName evidence="8">Arylsulfatase</fullName>
        <ecNumber evidence="8">3.1.6.1</ecNumber>
    </submittedName>
</protein>
<keyword evidence="3 8" id="KW-0378">Hydrolase</keyword>
<dbReference type="PROSITE" id="PS00149">
    <property type="entry name" value="SULFATASE_2"/>
    <property type="match status" value="1"/>
</dbReference>
<dbReference type="PANTHER" id="PTHR42693:SF33">
    <property type="entry name" value="ARYLSULFATASE"/>
    <property type="match status" value="1"/>
</dbReference>
<keyword evidence="9" id="KW-1185">Reference proteome</keyword>
<dbReference type="Gene3D" id="3.40.720.10">
    <property type="entry name" value="Alkaline Phosphatase, subunit A"/>
    <property type="match status" value="1"/>
</dbReference>
<dbReference type="GO" id="GO:0004065">
    <property type="term" value="F:arylsulfatase activity"/>
    <property type="evidence" value="ECO:0007669"/>
    <property type="project" value="UniProtKB-EC"/>
</dbReference>
<dbReference type="InterPro" id="IPR050738">
    <property type="entry name" value="Sulfatase"/>
</dbReference>
<dbReference type="Pfam" id="PF00884">
    <property type="entry name" value="Sulfatase"/>
    <property type="match status" value="1"/>
</dbReference>
<proteinExistence type="inferred from homology"/>
<evidence type="ECO:0000256" key="3">
    <source>
        <dbReference type="ARBA" id="ARBA00022801"/>
    </source>
</evidence>
<evidence type="ECO:0000256" key="1">
    <source>
        <dbReference type="ARBA" id="ARBA00008779"/>
    </source>
</evidence>
<evidence type="ECO:0000313" key="8">
    <source>
        <dbReference type="EMBL" id="GAL33926.1"/>
    </source>
</evidence>
<evidence type="ECO:0000259" key="7">
    <source>
        <dbReference type="Pfam" id="PF00884"/>
    </source>
</evidence>
<dbReference type="InterPro" id="IPR000917">
    <property type="entry name" value="Sulfatase_N"/>
</dbReference>
<sequence>MNTNKTLLCTAVAAAISPAVCASQEQPNILLIVGDDVGFADTEPYGSEVDTPNLVELAEEGVKFTNFHASPTSSVTRSMMLTGANSHEVGLGTFDYAVYPPAIGKPGYEGYLTHKGVTVATLLRDNGYHTYLSGKWHLGHDDGYLPDDRGFEHSYGILAGGSNHFNRNMMFPAKNEATALAIQEGKMPGIEPEPIYENGLRVKDKYPGEYSDQGYTEELISMIDSNKNSGKPFFAYLPFTAIHLPLQAPKSSFEDKVDYYVENGWDVVRKDRFERMKDMGVIPEDAQISPRNSLSRPWDKLTKDEKAWYGKKMAVAMGMMELQDQQIGQVTDYLKKIGEYDNTYIIYLADNGPEATDITGENVSELIRTWTQYHFDNSTENLGNADSSVSLGPEWASASTGGLSWFKAYTAEGGIRVPLIIKPAKEVLDSQGALQSGTSTNELAQVKDLAATILDVANVPHPGTEYQGREVAPMSGQSLIPYFTGQSDTIHSKDNPIPFELFGSGILLQGDYKIIRISVGMGGDNQWHMYNTKLDPAETNDVKSQYPELFKQMLSSYKEYEKAMNIVPVDEQWNPFENVK</sequence>
<dbReference type="SUPFAM" id="SSF53649">
    <property type="entry name" value="Alkaline phosphatase-like"/>
    <property type="match status" value="1"/>
</dbReference>
<dbReference type="Gene3D" id="3.30.1120.10">
    <property type="match status" value="1"/>
</dbReference>
<dbReference type="AlphaFoldDB" id="A0A090T1S4"/>
<accession>A0A090T1S4</accession>
<evidence type="ECO:0000256" key="5">
    <source>
        <dbReference type="PIRSR" id="PIRSR600917-52"/>
    </source>
</evidence>
<evidence type="ECO:0000256" key="2">
    <source>
        <dbReference type="ARBA" id="ARBA00022723"/>
    </source>
</evidence>
<evidence type="ECO:0000256" key="6">
    <source>
        <dbReference type="SAM" id="SignalP"/>
    </source>
</evidence>
<dbReference type="PANTHER" id="PTHR42693">
    <property type="entry name" value="ARYLSULFATASE FAMILY MEMBER"/>
    <property type="match status" value="1"/>
</dbReference>
<comment type="caution">
    <text evidence="8">The sequence shown here is derived from an EMBL/GenBank/DDBJ whole genome shotgun (WGS) entry which is preliminary data.</text>
</comment>
<comment type="similarity">
    <text evidence="1">Belongs to the sulfatase family.</text>
</comment>
<dbReference type="EMBL" id="BBMT01000004">
    <property type="protein sequence ID" value="GAL33926.1"/>
    <property type="molecule type" value="Genomic_DNA"/>
</dbReference>
<feature type="domain" description="Sulfatase N-terminal" evidence="7">
    <location>
        <begin position="27"/>
        <end position="459"/>
    </location>
</feature>
<dbReference type="InterPro" id="IPR017850">
    <property type="entry name" value="Alkaline_phosphatase_core_sf"/>
</dbReference>
<dbReference type="GO" id="GO:0046872">
    <property type="term" value="F:metal ion binding"/>
    <property type="evidence" value="ECO:0007669"/>
    <property type="project" value="UniProtKB-KW"/>
</dbReference>
<feature type="modified residue" description="3-oxoalanine (Ser)" evidence="5">
    <location>
        <position position="73"/>
    </location>
</feature>
<name>A0A090T1S4_9VIBR</name>
<dbReference type="CDD" id="cd16025">
    <property type="entry name" value="PAS_like"/>
    <property type="match status" value="1"/>
</dbReference>
<keyword evidence="6" id="KW-0732">Signal</keyword>
<dbReference type="OrthoDB" id="9803751at2"/>
<evidence type="ECO:0000256" key="4">
    <source>
        <dbReference type="ARBA" id="ARBA00022837"/>
    </source>
</evidence>
<gene>
    <name evidence="8" type="ORF">JCM19240_834</name>
</gene>
<keyword evidence="4" id="KW-0106">Calcium</keyword>
<evidence type="ECO:0000313" key="9">
    <source>
        <dbReference type="Proteomes" id="UP000029224"/>
    </source>
</evidence>